<protein>
    <submittedName>
        <fullName evidence="2 11">Transposase</fullName>
    </submittedName>
    <submittedName>
        <fullName evidence="4">Putative transposase</fullName>
    </submittedName>
</protein>
<dbReference type="EMBL" id="CACTQT010000008">
    <property type="protein sequence ID" value="CAA4378056.1"/>
    <property type="molecule type" value="Genomic_DNA"/>
</dbReference>
<evidence type="ECO:0000313" key="17">
    <source>
        <dbReference type="Proteomes" id="UP000443708"/>
    </source>
</evidence>
<dbReference type="EMBL" id="CACTOE010000008">
    <property type="protein sequence ID" value="CAA4120649.1"/>
    <property type="molecule type" value="Genomic_DNA"/>
</dbReference>
<proteinExistence type="predicted"/>
<dbReference type="Gene3D" id="3.30.420.10">
    <property type="entry name" value="Ribonuclease H-like superfamily/Ribonuclease H"/>
    <property type="match status" value="1"/>
</dbReference>
<dbReference type="InterPro" id="IPR036397">
    <property type="entry name" value="RNaseH_sf"/>
</dbReference>
<dbReference type="EMBL" id="UAUZ02000004">
    <property type="protein sequence ID" value="CAD7354886.1"/>
    <property type="molecule type" value="Genomic_DNA"/>
</dbReference>
<reference evidence="12 13" key="1">
    <citation type="submission" date="2018-11" db="EMBL/GenBank/DDBJ databases">
        <title>Genomic profiling of Staphylococcus species from a Poultry farm system in KwaZulu-Natal, South Africa.</title>
        <authorList>
            <person name="Amoako D.G."/>
            <person name="Somboro A.M."/>
            <person name="Abia A.L.K."/>
            <person name="Bester L.A."/>
            <person name="Essack S.Y."/>
        </authorList>
    </citation>
    <scope>NUCLEOTIDE SEQUENCE [LARGE SCALE GENOMIC DNA]</scope>
    <source>
        <strain evidence="12 13">SA9</strain>
    </source>
</reference>
<comment type="caution">
    <text evidence="4">The sequence shown here is derived from an EMBL/GenBank/DDBJ whole genome shotgun (WGS) entry which is preliminary data.</text>
</comment>
<dbReference type="EMBL" id="RQTC01000052">
    <property type="protein sequence ID" value="RZH94710.1"/>
    <property type="molecule type" value="Genomic_DNA"/>
</dbReference>
<dbReference type="Proteomes" id="UP000443708">
    <property type="component" value="Unassembled WGS sequence"/>
</dbReference>
<evidence type="ECO:0000313" key="3">
    <source>
        <dbReference type="EMBL" id="CAA4120649.1"/>
    </source>
</evidence>
<organism evidence="4 14">
    <name type="scientific">Staphylococcus aureus</name>
    <dbReference type="NCBI Taxonomy" id="1280"/>
    <lineage>
        <taxon>Bacteria</taxon>
        <taxon>Bacillati</taxon>
        <taxon>Bacillota</taxon>
        <taxon>Bacilli</taxon>
        <taxon>Bacillales</taxon>
        <taxon>Staphylococcaceae</taxon>
        <taxon>Staphylococcus</taxon>
    </lineage>
</organism>
<dbReference type="Proteomes" id="UP000505390">
    <property type="component" value="Unassembled WGS sequence"/>
</dbReference>
<dbReference type="SUPFAM" id="SSF53098">
    <property type="entry name" value="Ribonuclease H-like"/>
    <property type="match status" value="1"/>
</dbReference>
<dbReference type="Proteomes" id="UP000293434">
    <property type="component" value="Unassembled WGS sequence"/>
</dbReference>
<evidence type="ECO:0000313" key="22">
    <source>
        <dbReference type="Proteomes" id="UP000547874"/>
    </source>
</evidence>
<dbReference type="NCBIfam" id="NF033546">
    <property type="entry name" value="transpos_IS21"/>
    <property type="match status" value="1"/>
</dbReference>
<dbReference type="InterPro" id="IPR001584">
    <property type="entry name" value="Integrase_cat-core"/>
</dbReference>
<feature type="domain" description="Integrase catalytic" evidence="1">
    <location>
        <begin position="125"/>
        <end position="277"/>
    </location>
</feature>
<dbReference type="KEGG" id="saur:SABB_02229"/>
<dbReference type="EMBL" id="CACTWD010000002">
    <property type="protein sequence ID" value="CAA4674081.1"/>
    <property type="molecule type" value="Genomic_DNA"/>
</dbReference>
<evidence type="ECO:0000313" key="2">
    <source>
        <dbReference type="EMBL" id="CAA4109086.1"/>
    </source>
</evidence>
<dbReference type="InterPro" id="IPR012337">
    <property type="entry name" value="RNaseH-like_sf"/>
</dbReference>
<dbReference type="PANTHER" id="PTHR35004:SF7">
    <property type="entry name" value="INTEGRASE PROTEIN"/>
    <property type="match status" value="1"/>
</dbReference>
<dbReference type="Proteomes" id="UP000442696">
    <property type="component" value="Unassembled WGS sequence"/>
</dbReference>
<dbReference type="RefSeq" id="WP_000957075.1">
    <property type="nucleotide sequence ID" value="NC_021670.1"/>
</dbReference>
<evidence type="ECO:0000313" key="15">
    <source>
        <dbReference type="Proteomes" id="UP000442782"/>
    </source>
</evidence>
<dbReference type="EMBL" id="CAIGXB010000005">
    <property type="protein sequence ID" value="CAC5794998.1"/>
    <property type="molecule type" value="Genomic_DNA"/>
</dbReference>
<evidence type="ECO:0000313" key="5">
    <source>
        <dbReference type="EMBL" id="CAA4674081.1"/>
    </source>
</evidence>
<evidence type="ECO:0000313" key="13">
    <source>
        <dbReference type="Proteomes" id="UP000293434"/>
    </source>
</evidence>
<dbReference type="Proteomes" id="UP000459586">
    <property type="component" value="Unassembled WGS sequence"/>
</dbReference>
<dbReference type="PROSITE" id="PS50994">
    <property type="entry name" value="INTEGRASE"/>
    <property type="match status" value="1"/>
</dbReference>
<evidence type="ECO:0000259" key="1">
    <source>
        <dbReference type="PROSITE" id="PS50994"/>
    </source>
</evidence>
<dbReference type="EMBL" id="CACURZ010000006">
    <property type="protein sequence ID" value="CAA6348199.1"/>
    <property type="molecule type" value="Genomic_DNA"/>
</dbReference>
<dbReference type="Proteomes" id="UP000442782">
    <property type="component" value="Unassembled WGS sequence"/>
</dbReference>
<dbReference type="PANTHER" id="PTHR35004">
    <property type="entry name" value="TRANSPOSASE RV3428C-RELATED"/>
    <property type="match status" value="1"/>
</dbReference>
<evidence type="ECO:0000313" key="12">
    <source>
        <dbReference type="EMBL" id="RZH94710.1"/>
    </source>
</evidence>
<evidence type="ECO:0000313" key="10">
    <source>
        <dbReference type="EMBL" id="CAD7354886.1"/>
    </source>
</evidence>
<dbReference type="GO" id="GO:0003676">
    <property type="term" value="F:nucleic acid binding"/>
    <property type="evidence" value="ECO:0007669"/>
    <property type="project" value="InterPro"/>
</dbReference>
<evidence type="ECO:0000313" key="4">
    <source>
        <dbReference type="EMBL" id="CAA4378056.1"/>
    </source>
</evidence>
<reference evidence="14 15" key="2">
    <citation type="submission" date="2019-12" db="EMBL/GenBank/DDBJ databases">
        <authorList>
            <consortium name="Pathogen Informatics"/>
        </authorList>
    </citation>
    <scope>NUCLEOTIDE SEQUENCE [LARGE SCALE GENOMIC DNA]</scope>
    <source>
        <strain evidence="9 21">MOS105</strain>
        <strain evidence="10">NCTC13131</strain>
        <strain evidence="2 17">S040_N01_C01</strain>
        <strain evidence="3 15">S087_N01_C01</strain>
        <strain evidence="8 20">SG160</strain>
        <strain evidence="6 19">T012_N10_C04</strain>
        <strain evidence="4 14">T012_N16_C08</strain>
        <strain evidence="5 16">T065_N03_C06</strain>
        <strain evidence="7 18">T197_A02_C01</strain>
    </source>
</reference>
<dbReference type="EMBL" id="CACTPI010000004">
    <property type="protein sequence ID" value="CAA4109086.1"/>
    <property type="molecule type" value="Genomic_DNA"/>
</dbReference>
<evidence type="ECO:0000313" key="9">
    <source>
        <dbReference type="EMBL" id="CAC8211202.1"/>
    </source>
</evidence>
<evidence type="ECO:0000313" key="7">
    <source>
        <dbReference type="EMBL" id="CAA6348199.1"/>
    </source>
</evidence>
<evidence type="ECO:0000313" key="21">
    <source>
        <dbReference type="Proteomes" id="UP000507112"/>
    </source>
</evidence>
<evidence type="ECO:0000313" key="8">
    <source>
        <dbReference type="EMBL" id="CAC5794998.1"/>
    </source>
</evidence>
<dbReference type="Proteomes" id="UP000443506">
    <property type="component" value="Unassembled WGS sequence"/>
</dbReference>
<dbReference type="EMBL" id="CAIIGD010000003">
    <property type="protein sequence ID" value="CAC8211202.1"/>
    <property type="molecule type" value="Genomic_DNA"/>
</dbReference>
<evidence type="ECO:0000313" key="6">
    <source>
        <dbReference type="EMBL" id="CAA6077636.1"/>
    </source>
</evidence>
<evidence type="ECO:0000313" key="18">
    <source>
        <dbReference type="Proteomes" id="UP000459586"/>
    </source>
</evidence>
<dbReference type="Proteomes" id="UP000459702">
    <property type="component" value="Unassembled WGS sequence"/>
</dbReference>
<dbReference type="GO" id="GO:0015074">
    <property type="term" value="P:DNA integration"/>
    <property type="evidence" value="ECO:0007669"/>
    <property type="project" value="InterPro"/>
</dbReference>
<dbReference type="Proteomes" id="UP000507112">
    <property type="component" value="Unassembled WGS sequence"/>
</dbReference>
<dbReference type="EMBL" id="JAANEC010000037">
    <property type="protein sequence ID" value="NUY11695.1"/>
    <property type="molecule type" value="Genomic_DNA"/>
</dbReference>
<sequence length="475" mass="55291">MLTMTDINTIRNLRNNHDKSINHIAQELEVNWRTAKKYADDDLIPLPKAHKKSGMMYVEKWGDIVALWLSEDTKLPKKKRRTAEAMTNALKADGFKGSYRTVCVFIQDWKATHYAEISEDNGFERLEHPPAEAQLDFGTMEVCHEGAFKDVKTLVLTFPFSNAGFAVVLPAENQECLLEGMKELFRQAGGIPRKIRIDNMSTAVTKVKSKTDPAVLTDGFLQFATHHGFETQVCNPRSGNEKGSVENKVGYVRYNFFSATPIMKDFSSFNKVLAQQLAQDRERIHYEKYAIINDLWLEEKADLITLPDKEYPVFKEIEIKANKYNEIKLDKERIHIPRIRNHSVIYGLLRFDSYQLISTDGEIIAEGPRPYMMKKRAIDWQAIILDWRRKPRAMHYSRYWKYLPERIKLFLSHSDWKEQNQRLNHLLELLVTHDMLGIDTNFYELIDTADQSDAYDIDWQHYDAFLSPSKEVVVD</sequence>
<accession>A0A0Y9TSE1</accession>
<evidence type="ECO:0000313" key="16">
    <source>
        <dbReference type="Proteomes" id="UP000443506"/>
    </source>
</evidence>
<dbReference type="Proteomes" id="UP000547874">
    <property type="component" value="Unassembled WGS sequence"/>
</dbReference>
<reference evidence="11 22" key="3">
    <citation type="journal article" date="2020" name="J. Antimicrob. Chemother.">
        <title>Detection of heterogeneous vancomycin intermediate resistance in MRSA isolates from Latin America.</title>
        <authorList>
            <person name="Castro B.E."/>
            <person name="Berrio M."/>
            <person name="Vargas M.L."/>
            <person name="Carvajal L.P."/>
            <person name="Millan L.V."/>
            <person name="Rios R."/>
            <person name="Hernandez A.K."/>
            <person name="Rincon S."/>
            <person name="Cubides P."/>
            <person name="Forero E."/>
            <person name="Dinh A."/>
            <person name="Seas C."/>
            <person name="Munita J.M."/>
            <person name="Arias C.A."/>
            <person name="Reyes J."/>
            <person name="Diaz L."/>
        </authorList>
    </citation>
    <scope>NUCLEOTIDE SEQUENCE [LARGE SCALE GENOMIC DNA]</scope>
    <source>
        <strain evidence="11 22">UE1097</strain>
    </source>
</reference>
<evidence type="ECO:0000313" key="14">
    <source>
        <dbReference type="Proteomes" id="UP000442696"/>
    </source>
</evidence>
<dbReference type="Proteomes" id="UP000251686">
    <property type="component" value="Unassembled WGS sequence"/>
</dbReference>
<gene>
    <name evidence="12" type="ORF">EIG94_04145</name>
    <name evidence="11" type="ORF">GQX37_03895</name>
    <name evidence="10" type="ORF">NCTC13131_05861</name>
    <name evidence="3" type="ORF">SAMEA1029512_01389</name>
    <name evidence="2" type="ORF">SAMEA1029528_01171</name>
    <name evidence="4" type="ORF">SAMEA2078260_01622</name>
    <name evidence="6" type="ORF">SAMEA2078588_01315</name>
    <name evidence="7" type="ORF">SAMEA2080344_01374</name>
    <name evidence="5" type="ORF">SAMEA2081063_00526</name>
    <name evidence="8" type="ORF">SAMEA4008575_01643</name>
    <name evidence="9" type="ORF">SAMEA70146418_01324</name>
</gene>
<dbReference type="EMBL" id="CACUNS010000006">
    <property type="protein sequence ID" value="CAA6077636.1"/>
    <property type="molecule type" value="Genomic_DNA"/>
</dbReference>
<evidence type="ECO:0000313" key="19">
    <source>
        <dbReference type="Proteomes" id="UP000459702"/>
    </source>
</evidence>
<evidence type="ECO:0000313" key="11">
    <source>
        <dbReference type="EMBL" id="NUY11695.1"/>
    </source>
</evidence>
<name>A0A0Y9TSE1_STAAU</name>
<evidence type="ECO:0000313" key="20">
    <source>
        <dbReference type="Proteomes" id="UP000505390"/>
    </source>
</evidence>
<dbReference type="OMA" id="RRSEAHW"/>
<dbReference type="AlphaFoldDB" id="A0A0Y9TSE1"/>